<evidence type="ECO:0000256" key="5">
    <source>
        <dbReference type="ARBA" id="ARBA00023049"/>
    </source>
</evidence>
<comment type="cofactor">
    <cofactor evidence="8 9">
        <name>Zn(2+)</name>
        <dbReference type="ChEBI" id="CHEBI:29105"/>
    </cofactor>
    <text evidence="8 9">Binds 1 zinc ion per subunit.</text>
</comment>
<evidence type="ECO:0000256" key="2">
    <source>
        <dbReference type="ARBA" id="ARBA00022723"/>
    </source>
</evidence>
<dbReference type="Pfam" id="PF00431">
    <property type="entry name" value="CUB"/>
    <property type="match status" value="1"/>
</dbReference>
<keyword evidence="14" id="KW-1185">Reference proteome</keyword>
<dbReference type="InterPro" id="IPR024079">
    <property type="entry name" value="MetalloPept_cat_dom_sf"/>
</dbReference>
<dbReference type="PROSITE" id="PS51864">
    <property type="entry name" value="ASTACIN"/>
    <property type="match status" value="1"/>
</dbReference>
<dbReference type="PRINTS" id="PR00480">
    <property type="entry name" value="ASTACIN"/>
</dbReference>
<dbReference type="GO" id="GO:0008270">
    <property type="term" value="F:zinc ion binding"/>
    <property type="evidence" value="ECO:0007669"/>
    <property type="project" value="UniProtKB-UniRule"/>
</dbReference>
<keyword evidence="4 8" id="KW-0862">Zinc</keyword>
<keyword evidence="3 8" id="KW-0378">Hydrolase</keyword>
<feature type="active site" evidence="8">
    <location>
        <position position="184"/>
    </location>
</feature>
<dbReference type="SMART" id="SM00042">
    <property type="entry name" value="CUB"/>
    <property type="match status" value="1"/>
</dbReference>
<evidence type="ECO:0000259" key="12">
    <source>
        <dbReference type="PROSITE" id="PS51864"/>
    </source>
</evidence>
<accession>V4CFX3</accession>
<dbReference type="GO" id="GO:0006508">
    <property type="term" value="P:proteolysis"/>
    <property type="evidence" value="ECO:0007669"/>
    <property type="project" value="UniProtKB-KW"/>
</dbReference>
<feature type="domain" description="Peptidase M12A" evidence="12">
    <location>
        <begin position="88"/>
        <end position="287"/>
    </location>
</feature>
<comment type="caution">
    <text evidence="7">Lacks conserved residue(s) required for the propagation of feature annotation.</text>
</comment>
<evidence type="ECO:0000256" key="6">
    <source>
        <dbReference type="ARBA" id="ARBA00023157"/>
    </source>
</evidence>
<dbReference type="PROSITE" id="PS01180">
    <property type="entry name" value="CUB"/>
    <property type="match status" value="1"/>
</dbReference>
<keyword evidence="2 8" id="KW-0479">Metal-binding</keyword>
<feature type="binding site" evidence="8">
    <location>
        <position position="193"/>
    </location>
    <ligand>
        <name>Zn(2+)</name>
        <dbReference type="ChEBI" id="CHEBI:29105"/>
        <note>catalytic</note>
    </ligand>
</feature>
<dbReference type="SMART" id="SM00235">
    <property type="entry name" value="ZnMc"/>
    <property type="match status" value="1"/>
</dbReference>
<evidence type="ECO:0000313" key="14">
    <source>
        <dbReference type="Proteomes" id="UP000030746"/>
    </source>
</evidence>
<dbReference type="CDD" id="cd00041">
    <property type="entry name" value="CUB"/>
    <property type="match status" value="1"/>
</dbReference>
<dbReference type="OrthoDB" id="291007at2759"/>
<dbReference type="AlphaFoldDB" id="V4CFX3"/>
<dbReference type="CDD" id="cd04280">
    <property type="entry name" value="ZnMc_astacin_like"/>
    <property type="match status" value="1"/>
</dbReference>
<dbReference type="InterPro" id="IPR000859">
    <property type="entry name" value="CUB_dom"/>
</dbReference>
<dbReference type="PROSITE" id="PS00022">
    <property type="entry name" value="EGF_1"/>
    <property type="match status" value="1"/>
</dbReference>
<dbReference type="Gene3D" id="3.40.390.10">
    <property type="entry name" value="Collagenase (Catalytic Domain)"/>
    <property type="match status" value="1"/>
</dbReference>
<proteinExistence type="predicted"/>
<dbReference type="RefSeq" id="XP_009048378.1">
    <property type="nucleotide sequence ID" value="XM_009050130.1"/>
</dbReference>
<dbReference type="InterPro" id="IPR000742">
    <property type="entry name" value="EGF"/>
</dbReference>
<dbReference type="EMBL" id="KB200614">
    <property type="protein sequence ID" value="ESP00940.1"/>
    <property type="molecule type" value="Genomic_DNA"/>
</dbReference>
<sequence length="445" mass="50611">MSRKRCLSFSRNLITSSSLQTNVNKPVAPDPLAILQTQSTRGLPKPDEEYNRNNDSLEFDMKLTPDQRAYLDSRASRNIHPQQPWKRKAIADYRRYWPYGIIPFTLDDNLASFHKQWVTDAMYVWEKVTCVEFRLATPTLSAQLGHTDSVHISHGEDCITSVGKVPGGQNITIGRCRKGSIIHELGHTLGFVHEQSRPDRDGNVEIVFGNIIPTRTHDFDKYPAGTITTYGEPYDFGSIMHYSSTAYTKNGQITVKTIDPHLQMTIGQREAPSFLDIRLINEIYECNNHCEQKFCENEGYQGPNCDCICPDGFIGELCQNIITSHTGCGGSILSDDKGTISSIWFPGDYPNNENCYWLIRGPEGSTITIDIDSFDTDNANDCQWCNCDFLELKVYGFEKVGQRYCGDHVDSPYIFNWHQIMVHFKTDNFWTGNTGFKLTYEINQP</sequence>
<dbReference type="PROSITE" id="PS01186">
    <property type="entry name" value="EGF_2"/>
    <property type="match status" value="1"/>
</dbReference>
<keyword evidence="6 7" id="KW-1015">Disulfide bond</keyword>
<evidence type="ECO:0000256" key="10">
    <source>
        <dbReference type="SAM" id="MobiDB-lite"/>
    </source>
</evidence>
<evidence type="ECO:0000256" key="3">
    <source>
        <dbReference type="ARBA" id="ARBA00022801"/>
    </source>
</evidence>
<dbReference type="PANTHER" id="PTHR10127:SF780">
    <property type="entry name" value="METALLOENDOPEPTIDASE"/>
    <property type="match status" value="1"/>
</dbReference>
<name>V4CFX3_LOTGI</name>
<keyword evidence="1 8" id="KW-0645">Protease</keyword>
<evidence type="ECO:0000256" key="8">
    <source>
        <dbReference type="PROSITE-ProRule" id="PRU01211"/>
    </source>
</evidence>
<feature type="binding site" evidence="8">
    <location>
        <position position="183"/>
    </location>
    <ligand>
        <name>Zn(2+)</name>
        <dbReference type="ChEBI" id="CHEBI:29105"/>
        <note>catalytic</note>
    </ligand>
</feature>
<dbReference type="SUPFAM" id="SSF55486">
    <property type="entry name" value="Metalloproteases ('zincins'), catalytic domain"/>
    <property type="match status" value="1"/>
</dbReference>
<dbReference type="CTD" id="20242249"/>
<evidence type="ECO:0000256" key="7">
    <source>
        <dbReference type="PROSITE-ProRule" id="PRU00059"/>
    </source>
</evidence>
<reference evidence="13 14" key="1">
    <citation type="journal article" date="2013" name="Nature">
        <title>Insights into bilaterian evolution from three spiralian genomes.</title>
        <authorList>
            <person name="Simakov O."/>
            <person name="Marletaz F."/>
            <person name="Cho S.J."/>
            <person name="Edsinger-Gonzales E."/>
            <person name="Havlak P."/>
            <person name="Hellsten U."/>
            <person name="Kuo D.H."/>
            <person name="Larsson T."/>
            <person name="Lv J."/>
            <person name="Arendt D."/>
            <person name="Savage R."/>
            <person name="Osoegawa K."/>
            <person name="de Jong P."/>
            <person name="Grimwood J."/>
            <person name="Chapman J.A."/>
            <person name="Shapiro H."/>
            <person name="Aerts A."/>
            <person name="Otillar R.P."/>
            <person name="Terry A.Y."/>
            <person name="Boore J.L."/>
            <person name="Grigoriev I.V."/>
            <person name="Lindberg D.R."/>
            <person name="Seaver E.C."/>
            <person name="Weisblat D.A."/>
            <person name="Putnam N.H."/>
            <person name="Rokhsar D.S."/>
        </authorList>
    </citation>
    <scope>NUCLEOTIDE SEQUENCE [LARGE SCALE GENOMIC DNA]</scope>
</reference>
<dbReference type="InterPro" id="IPR035914">
    <property type="entry name" value="Sperma_CUB_dom_sf"/>
</dbReference>
<dbReference type="InterPro" id="IPR006026">
    <property type="entry name" value="Peptidase_Metallo"/>
</dbReference>
<protein>
    <recommendedName>
        <fullName evidence="9">Metalloendopeptidase</fullName>
        <ecNumber evidence="9">3.4.24.-</ecNumber>
    </recommendedName>
</protein>
<dbReference type="SUPFAM" id="SSF49854">
    <property type="entry name" value="Spermadhesin, CUB domain"/>
    <property type="match status" value="1"/>
</dbReference>
<feature type="region of interest" description="Disordered" evidence="10">
    <location>
        <begin position="36"/>
        <end position="57"/>
    </location>
</feature>
<dbReference type="Pfam" id="PF01400">
    <property type="entry name" value="Astacin"/>
    <property type="match status" value="1"/>
</dbReference>
<evidence type="ECO:0000256" key="1">
    <source>
        <dbReference type="ARBA" id="ARBA00022670"/>
    </source>
</evidence>
<gene>
    <name evidence="13" type="ORF">LOTGIDRAFT_172946</name>
</gene>
<dbReference type="KEGG" id="lgi:LOTGIDRAFT_172946"/>
<dbReference type="PANTHER" id="PTHR10127">
    <property type="entry name" value="DISCOIDIN, CUB, EGF, LAMININ , AND ZINC METALLOPROTEASE DOMAIN CONTAINING"/>
    <property type="match status" value="1"/>
</dbReference>
<dbReference type="OMA" id="IHEAMAE"/>
<dbReference type="InterPro" id="IPR001506">
    <property type="entry name" value="Peptidase_M12A"/>
</dbReference>
<dbReference type="EC" id="3.4.24.-" evidence="9"/>
<keyword evidence="5 8" id="KW-0482">Metalloprotease</keyword>
<feature type="domain" description="CUB" evidence="11">
    <location>
        <begin position="328"/>
        <end position="443"/>
    </location>
</feature>
<organism evidence="13 14">
    <name type="scientific">Lottia gigantea</name>
    <name type="common">Giant owl limpet</name>
    <dbReference type="NCBI Taxonomy" id="225164"/>
    <lineage>
        <taxon>Eukaryota</taxon>
        <taxon>Metazoa</taxon>
        <taxon>Spiralia</taxon>
        <taxon>Lophotrochozoa</taxon>
        <taxon>Mollusca</taxon>
        <taxon>Gastropoda</taxon>
        <taxon>Patellogastropoda</taxon>
        <taxon>Lottioidea</taxon>
        <taxon>Lottiidae</taxon>
        <taxon>Lottia</taxon>
    </lineage>
</organism>
<evidence type="ECO:0000256" key="4">
    <source>
        <dbReference type="ARBA" id="ARBA00022833"/>
    </source>
</evidence>
<evidence type="ECO:0000313" key="13">
    <source>
        <dbReference type="EMBL" id="ESP00940.1"/>
    </source>
</evidence>
<dbReference type="GO" id="GO:0004222">
    <property type="term" value="F:metalloendopeptidase activity"/>
    <property type="evidence" value="ECO:0007669"/>
    <property type="project" value="UniProtKB-UniRule"/>
</dbReference>
<dbReference type="InterPro" id="IPR034035">
    <property type="entry name" value="Astacin-like_dom"/>
</dbReference>
<dbReference type="GeneID" id="20242249"/>
<dbReference type="HOGENOM" id="CLU_017286_1_5_1"/>
<feature type="binding site" evidence="8">
    <location>
        <position position="187"/>
    </location>
    <ligand>
        <name>Zn(2+)</name>
        <dbReference type="ChEBI" id="CHEBI:29105"/>
        <note>catalytic</note>
    </ligand>
</feature>
<evidence type="ECO:0000259" key="11">
    <source>
        <dbReference type="PROSITE" id="PS01180"/>
    </source>
</evidence>
<evidence type="ECO:0000256" key="9">
    <source>
        <dbReference type="RuleBase" id="RU361183"/>
    </source>
</evidence>
<dbReference type="Proteomes" id="UP000030746">
    <property type="component" value="Unassembled WGS sequence"/>
</dbReference>
<feature type="disulfide bond" evidence="7">
    <location>
        <begin position="328"/>
        <end position="355"/>
    </location>
</feature>
<dbReference type="Gene3D" id="2.60.120.290">
    <property type="entry name" value="Spermadhesin, CUB domain"/>
    <property type="match status" value="1"/>
</dbReference>